<feature type="region of interest" description="Disordered" evidence="1">
    <location>
        <begin position="40"/>
        <end position="167"/>
    </location>
</feature>
<name>Q0CY47_ASPTN</name>
<dbReference type="OrthoDB" id="3559580at2759"/>
<evidence type="ECO:0000259" key="2">
    <source>
        <dbReference type="Pfam" id="PF20233"/>
    </source>
</evidence>
<reference evidence="4" key="1">
    <citation type="submission" date="2005-09" db="EMBL/GenBank/DDBJ databases">
        <title>Annotation of the Aspergillus terreus NIH2624 genome.</title>
        <authorList>
            <person name="Birren B.W."/>
            <person name="Lander E.S."/>
            <person name="Galagan J.E."/>
            <person name="Nusbaum C."/>
            <person name="Devon K."/>
            <person name="Henn M."/>
            <person name="Ma L.-J."/>
            <person name="Jaffe D.B."/>
            <person name="Butler J."/>
            <person name="Alvarez P."/>
            <person name="Gnerre S."/>
            <person name="Grabherr M."/>
            <person name="Kleber M."/>
            <person name="Mauceli E.W."/>
            <person name="Brockman W."/>
            <person name="Rounsley S."/>
            <person name="Young S.K."/>
            <person name="LaButti K."/>
            <person name="Pushparaj V."/>
            <person name="DeCaprio D."/>
            <person name="Crawford M."/>
            <person name="Koehrsen M."/>
            <person name="Engels R."/>
            <person name="Montgomery P."/>
            <person name="Pearson M."/>
            <person name="Howarth C."/>
            <person name="Larson L."/>
            <person name="Luoma S."/>
            <person name="White J."/>
            <person name="Alvarado L."/>
            <person name="Kodira C.D."/>
            <person name="Zeng Q."/>
            <person name="Oleary S."/>
            <person name="Yandava C."/>
            <person name="Denning D.W."/>
            <person name="Nierman W.C."/>
            <person name="Milne T."/>
            <person name="Madden K."/>
        </authorList>
    </citation>
    <scope>NUCLEOTIDE SEQUENCE [LARGE SCALE GENOMIC DNA]</scope>
    <source>
        <strain evidence="4">NIH 2624 / FGSC A1156</strain>
    </source>
</reference>
<feature type="compositionally biased region" description="Low complexity" evidence="1">
    <location>
        <begin position="40"/>
        <end position="57"/>
    </location>
</feature>
<dbReference type="PANTHER" id="PTHR35391:SF5">
    <property type="entry name" value="DUF6590 DOMAIN-CONTAINING PROTEIN"/>
    <property type="match status" value="1"/>
</dbReference>
<dbReference type="VEuPathDB" id="FungiDB:ATEG_01387"/>
<accession>Q0CY47</accession>
<evidence type="ECO:0000256" key="1">
    <source>
        <dbReference type="SAM" id="MobiDB-lite"/>
    </source>
</evidence>
<evidence type="ECO:0000313" key="4">
    <source>
        <dbReference type="Proteomes" id="UP000007963"/>
    </source>
</evidence>
<dbReference type="HOGENOM" id="CLU_909060_0_0_1"/>
<dbReference type="PANTHER" id="PTHR35391">
    <property type="entry name" value="C2H2-TYPE DOMAIN-CONTAINING PROTEIN-RELATED"/>
    <property type="match status" value="1"/>
</dbReference>
<gene>
    <name evidence="3" type="ORF">ATEG_01387</name>
</gene>
<feature type="domain" description="DUF6590" evidence="2">
    <location>
        <begin position="208"/>
        <end position="297"/>
    </location>
</feature>
<feature type="compositionally biased region" description="Low complexity" evidence="1">
    <location>
        <begin position="13"/>
        <end position="27"/>
    </location>
</feature>
<dbReference type="InterPro" id="IPR046497">
    <property type="entry name" value="DUF6590"/>
</dbReference>
<feature type="compositionally biased region" description="Basic and acidic residues" evidence="1">
    <location>
        <begin position="102"/>
        <end position="125"/>
    </location>
</feature>
<dbReference type="STRING" id="341663.Q0CY47"/>
<evidence type="ECO:0000313" key="3">
    <source>
        <dbReference type="EMBL" id="EAU38144.1"/>
    </source>
</evidence>
<feature type="region of interest" description="Disordered" evidence="1">
    <location>
        <begin position="1"/>
        <end position="27"/>
    </location>
</feature>
<dbReference type="Pfam" id="PF20233">
    <property type="entry name" value="DUF6590"/>
    <property type="match status" value="1"/>
</dbReference>
<sequence>MDYRYVNGDRGHNPYPEGNGPPYQQQYPQYPVADQVYPDAIPRTYQQPQQQYGFPTQSFAPGRPPYPSTGVSYPGGYRSPPVDGRIRGNSDFSGSAAPALHAPRDYPHREESEVPRQDRTRRDSHPGGGYRVESDPQPRRHTGRDLARRHSNRPVETEEEADGVDHLSPALANVHLNGELADTKSGLIREDSSNKEGQVHDIPNGSHAIYTYKNRGVSKSAADASKHAIVYMEGSRPTASSLEPRMLSKALEIQPISDDHKLSPMSRLNFGKLFTVEHNVKVAPVGRITERSMPDFLAYARREIWV</sequence>
<dbReference type="GeneID" id="4315700"/>
<feature type="compositionally biased region" description="Basic and acidic residues" evidence="1">
    <location>
        <begin position="132"/>
        <end position="156"/>
    </location>
</feature>
<dbReference type="Proteomes" id="UP000007963">
    <property type="component" value="Unassembled WGS sequence"/>
</dbReference>
<dbReference type="EMBL" id="CH476595">
    <property type="protein sequence ID" value="EAU38144.1"/>
    <property type="molecule type" value="Genomic_DNA"/>
</dbReference>
<proteinExistence type="predicted"/>
<protein>
    <recommendedName>
        <fullName evidence="2">DUF6590 domain-containing protein</fullName>
    </recommendedName>
</protein>
<organism evidence="3 4">
    <name type="scientific">Aspergillus terreus (strain NIH 2624 / FGSC A1156)</name>
    <dbReference type="NCBI Taxonomy" id="341663"/>
    <lineage>
        <taxon>Eukaryota</taxon>
        <taxon>Fungi</taxon>
        <taxon>Dikarya</taxon>
        <taxon>Ascomycota</taxon>
        <taxon>Pezizomycotina</taxon>
        <taxon>Eurotiomycetes</taxon>
        <taxon>Eurotiomycetidae</taxon>
        <taxon>Eurotiales</taxon>
        <taxon>Aspergillaceae</taxon>
        <taxon>Aspergillus</taxon>
        <taxon>Aspergillus subgen. Circumdati</taxon>
    </lineage>
</organism>
<feature type="compositionally biased region" description="Basic and acidic residues" evidence="1">
    <location>
        <begin position="1"/>
        <end position="12"/>
    </location>
</feature>
<dbReference type="AlphaFoldDB" id="Q0CY47"/>
<dbReference type="RefSeq" id="XP_001208752.1">
    <property type="nucleotide sequence ID" value="XM_001208752.1"/>
</dbReference>